<evidence type="ECO:0000313" key="2">
    <source>
        <dbReference type="EMBL" id="MDQ0644034.1"/>
    </source>
</evidence>
<dbReference type="InterPro" id="IPR007423">
    <property type="entry name" value="Sel_put"/>
</dbReference>
<comment type="caution">
    <text evidence="2">The sequence shown here is derived from an EMBL/GenBank/DDBJ whole genome shotgun (WGS) entry which is preliminary data.</text>
</comment>
<dbReference type="Pfam" id="PF04328">
    <property type="entry name" value="Sel_put"/>
    <property type="match status" value="1"/>
</dbReference>
<accession>A0ABU0PBR2</accession>
<proteinExistence type="predicted"/>
<dbReference type="EMBL" id="JAUSXK010000001">
    <property type="protein sequence ID" value="MDQ0644034.1"/>
    <property type="molecule type" value="Genomic_DNA"/>
</dbReference>
<feature type="compositionally biased region" description="Basic and acidic residues" evidence="1">
    <location>
        <begin position="49"/>
        <end position="78"/>
    </location>
</feature>
<reference evidence="2 3" key="1">
    <citation type="submission" date="2023-07" db="EMBL/GenBank/DDBJ databases">
        <title>Comparative genomics of wheat-associated soil bacteria to identify genetic determinants of phenazine resistance.</title>
        <authorList>
            <person name="Mouncey N."/>
        </authorList>
    </citation>
    <scope>NUCLEOTIDE SEQUENCE [LARGE SCALE GENOMIC DNA]</scope>
    <source>
        <strain evidence="2 3">W2I7</strain>
    </source>
</reference>
<evidence type="ECO:0000313" key="3">
    <source>
        <dbReference type="Proteomes" id="UP001239085"/>
    </source>
</evidence>
<keyword evidence="3" id="KW-1185">Reference proteome</keyword>
<dbReference type="Proteomes" id="UP001239085">
    <property type="component" value="Unassembled WGS sequence"/>
</dbReference>
<sequence length="78" mass="9252">MTQQMDAVTGPLRTLGAFLARAGRGIRWYMRNLMGDSAYETYLAHQRRQHTDEKPMTEREFWRDRMDEQDRNPGARCC</sequence>
<name>A0ABU0PBR2_9MICO</name>
<organism evidence="2 3">
    <name type="scientific">Microbacterium murale</name>
    <dbReference type="NCBI Taxonomy" id="1081040"/>
    <lineage>
        <taxon>Bacteria</taxon>
        <taxon>Bacillati</taxon>
        <taxon>Actinomycetota</taxon>
        <taxon>Actinomycetes</taxon>
        <taxon>Micrococcales</taxon>
        <taxon>Microbacteriaceae</taxon>
        <taxon>Microbacterium</taxon>
    </lineage>
</organism>
<feature type="region of interest" description="Disordered" evidence="1">
    <location>
        <begin position="46"/>
        <end position="78"/>
    </location>
</feature>
<gene>
    <name evidence="2" type="ORF">QFZ46_002194</name>
</gene>
<protein>
    <submittedName>
        <fullName evidence="2">Uncharacterized short protein YbdD (DUF466 family)</fullName>
    </submittedName>
</protein>
<dbReference type="RefSeq" id="WP_307361314.1">
    <property type="nucleotide sequence ID" value="NZ_JAUSXK010000001.1"/>
</dbReference>
<evidence type="ECO:0000256" key="1">
    <source>
        <dbReference type="SAM" id="MobiDB-lite"/>
    </source>
</evidence>